<evidence type="ECO:0000256" key="3">
    <source>
        <dbReference type="ARBA" id="ARBA00013166"/>
    </source>
</evidence>
<name>A0AAF0DIQ0_9EURO</name>
<dbReference type="InterPro" id="IPR002313">
    <property type="entry name" value="Lys-tRNA-ligase_II"/>
</dbReference>
<dbReference type="GO" id="GO:0005829">
    <property type="term" value="C:cytosol"/>
    <property type="evidence" value="ECO:0007669"/>
    <property type="project" value="TreeGrafter"/>
</dbReference>
<dbReference type="InterPro" id="IPR034762">
    <property type="entry name" value="Lys-tRNA-ligase_II_bac/euk"/>
</dbReference>
<dbReference type="InterPro" id="IPR004364">
    <property type="entry name" value="Aa-tRNA-synt_II"/>
</dbReference>
<evidence type="ECO:0000256" key="4">
    <source>
        <dbReference type="ARBA" id="ARBA00022598"/>
    </source>
</evidence>
<comment type="subunit">
    <text evidence="2">Homodimer.</text>
</comment>
<comment type="catalytic activity">
    <reaction evidence="10 11">
        <text>tRNA(Lys) + L-lysine + ATP = L-lysyl-tRNA(Lys) + AMP + diphosphate</text>
        <dbReference type="Rhea" id="RHEA:20792"/>
        <dbReference type="Rhea" id="RHEA-COMP:9696"/>
        <dbReference type="Rhea" id="RHEA-COMP:9697"/>
        <dbReference type="ChEBI" id="CHEBI:30616"/>
        <dbReference type="ChEBI" id="CHEBI:32551"/>
        <dbReference type="ChEBI" id="CHEBI:33019"/>
        <dbReference type="ChEBI" id="CHEBI:78442"/>
        <dbReference type="ChEBI" id="CHEBI:78529"/>
        <dbReference type="ChEBI" id="CHEBI:456215"/>
        <dbReference type="EC" id="6.1.1.6"/>
    </reaction>
</comment>
<evidence type="ECO:0000256" key="5">
    <source>
        <dbReference type="ARBA" id="ARBA00022741"/>
    </source>
</evidence>
<evidence type="ECO:0000256" key="7">
    <source>
        <dbReference type="ARBA" id="ARBA00022917"/>
    </source>
</evidence>
<keyword evidence="5" id="KW-0547">Nucleotide-binding</keyword>
<organism evidence="14 15">
    <name type="scientific">Emydomyces testavorans</name>
    <dbReference type="NCBI Taxonomy" id="2070801"/>
    <lineage>
        <taxon>Eukaryota</taxon>
        <taxon>Fungi</taxon>
        <taxon>Dikarya</taxon>
        <taxon>Ascomycota</taxon>
        <taxon>Pezizomycotina</taxon>
        <taxon>Eurotiomycetes</taxon>
        <taxon>Eurotiomycetidae</taxon>
        <taxon>Onygenales</taxon>
        <taxon>Nannizziopsiaceae</taxon>
        <taxon>Emydomyces</taxon>
    </lineage>
</organism>
<dbReference type="CDD" id="cd00775">
    <property type="entry name" value="LysRS_core"/>
    <property type="match status" value="1"/>
</dbReference>
<keyword evidence="4 14" id="KW-0436">Ligase</keyword>
<dbReference type="PANTHER" id="PTHR42918:SF9">
    <property type="entry name" value="LYSINE--TRNA LIGASE"/>
    <property type="match status" value="1"/>
</dbReference>
<dbReference type="PANTHER" id="PTHR42918">
    <property type="entry name" value="LYSYL-TRNA SYNTHETASE"/>
    <property type="match status" value="1"/>
</dbReference>
<dbReference type="GO" id="GO:0005524">
    <property type="term" value="F:ATP binding"/>
    <property type="evidence" value="ECO:0007669"/>
    <property type="project" value="UniProtKB-KW"/>
</dbReference>
<evidence type="ECO:0000256" key="10">
    <source>
        <dbReference type="ARBA" id="ARBA00048573"/>
    </source>
</evidence>
<evidence type="ECO:0000256" key="11">
    <source>
        <dbReference type="RuleBase" id="RU003748"/>
    </source>
</evidence>
<dbReference type="NCBIfam" id="NF001756">
    <property type="entry name" value="PRK00484.1"/>
    <property type="match status" value="1"/>
</dbReference>
<keyword evidence="8" id="KW-0030">Aminoacyl-tRNA synthetase</keyword>
<dbReference type="FunFam" id="2.40.50.140:FF:000050">
    <property type="entry name" value="Lysine--tRNA ligase"/>
    <property type="match status" value="1"/>
</dbReference>
<comment type="similarity">
    <text evidence="1">Belongs to the class-II aminoacyl-tRNA synthetase family.</text>
</comment>
<dbReference type="InterPro" id="IPR004365">
    <property type="entry name" value="NA-bd_OB_tRNA"/>
</dbReference>
<dbReference type="InterPro" id="IPR044136">
    <property type="entry name" value="Lys-tRNA-ligase_II_N"/>
</dbReference>
<evidence type="ECO:0000256" key="2">
    <source>
        <dbReference type="ARBA" id="ARBA00011738"/>
    </source>
</evidence>
<dbReference type="Pfam" id="PF01336">
    <property type="entry name" value="tRNA_anti-codon"/>
    <property type="match status" value="1"/>
</dbReference>
<dbReference type="GO" id="GO:0000049">
    <property type="term" value="F:tRNA binding"/>
    <property type="evidence" value="ECO:0007669"/>
    <property type="project" value="TreeGrafter"/>
</dbReference>
<accession>A0AAF0DIQ0</accession>
<dbReference type="FunFam" id="3.30.930.10:FF:000044">
    <property type="entry name" value="Lysine--tRNA ligase"/>
    <property type="match status" value="1"/>
</dbReference>
<evidence type="ECO:0000259" key="13">
    <source>
        <dbReference type="PROSITE" id="PS50862"/>
    </source>
</evidence>
<keyword evidence="15" id="KW-1185">Reference proteome</keyword>
<dbReference type="PIRSF" id="PIRSF039101">
    <property type="entry name" value="LysRS2"/>
    <property type="match status" value="1"/>
</dbReference>
<sequence>MPEQDPAVQAAGNAVANLHLDEVTGEHVSKSELKKRQKQREQEKKKAEKAAAAAAAGTGSAGKKKSAEEEESQLTPNQYFEIRSGKINQLRQTKNPNPYPHKFQVTDDLREFLKEHQCLKKGEQLRDKRVQIAGRIYTKRSAGAKLIFYDIRAEGVKVQVACQGQEATGDVPFEAQHEHLRRGDIIGVIGFPGRTSPKSRDDGELSIFAQQVILLTPCLHQIPSEHYGFRDQEQRYRQRYLDLIMNDKSRNVFVTRSKMISYIRRFFDERDFVEVETPMMNAIAGGATAKPFVTHHNELNMNLFMRVAPELYLKMLIVGGLERVYELGRQFRNEGIDLTHNPEFTTCEFYWAYADVYDLMNVTEELVSGLVKHITGGYETVFHTQTGEEYKVDWKAPWKRIEMIPALEDATGEKFPPGDQLHTQETNEWLKKLLKKVNVECSPPQTNSRMLDKLVGEFIEETCVNPTFITGHPQMMSPLAKYHRDHIGLCERFEAFVCKKEIVNAYTELNDPFDQRLRFEEQARQKAQGDDEAQLIDENFCTSLEYGLPPTGGWGLGIDRLVMFLTDHYSIKEVLAFPFMKEDKAAAQKEHLAAEVVGIQPIPEEGIPHK</sequence>
<evidence type="ECO:0000313" key="14">
    <source>
        <dbReference type="EMBL" id="WEW58236.1"/>
    </source>
</evidence>
<evidence type="ECO:0000256" key="1">
    <source>
        <dbReference type="ARBA" id="ARBA00008226"/>
    </source>
</evidence>
<dbReference type="InterPro" id="IPR006195">
    <property type="entry name" value="aa-tRNA-synth_II"/>
</dbReference>
<dbReference type="Gene3D" id="3.30.930.10">
    <property type="entry name" value="Bira Bifunctional Protein, Domain 2"/>
    <property type="match status" value="1"/>
</dbReference>
<keyword evidence="7" id="KW-0648">Protein biosynthesis</keyword>
<reference evidence="14" key="1">
    <citation type="submission" date="2023-03" db="EMBL/GenBank/DDBJ databases">
        <title>Emydomyces testavorans Genome Sequence.</title>
        <authorList>
            <person name="Hoyer L."/>
        </authorList>
    </citation>
    <scope>NUCLEOTIDE SEQUENCE</scope>
    <source>
        <strain evidence="14">16-2883</strain>
    </source>
</reference>
<dbReference type="EMBL" id="CP120628">
    <property type="protein sequence ID" value="WEW58236.1"/>
    <property type="molecule type" value="Genomic_DNA"/>
</dbReference>
<feature type="compositionally biased region" description="Basic and acidic residues" evidence="12">
    <location>
        <begin position="19"/>
        <end position="49"/>
    </location>
</feature>
<proteinExistence type="inferred from homology"/>
<dbReference type="InterPro" id="IPR012340">
    <property type="entry name" value="NA-bd_OB-fold"/>
</dbReference>
<protein>
    <recommendedName>
        <fullName evidence="3 11">Lysine--tRNA ligase</fullName>
        <ecNumber evidence="3 11">6.1.1.6</ecNumber>
    </recommendedName>
    <alternativeName>
        <fullName evidence="9 11">Lysyl-tRNA synthetase</fullName>
    </alternativeName>
</protein>
<evidence type="ECO:0000256" key="8">
    <source>
        <dbReference type="ARBA" id="ARBA00023146"/>
    </source>
</evidence>
<dbReference type="SUPFAM" id="SSF50249">
    <property type="entry name" value="Nucleic acid-binding proteins"/>
    <property type="match status" value="1"/>
</dbReference>
<keyword evidence="6" id="KW-0067">ATP-binding</keyword>
<dbReference type="InterPro" id="IPR045864">
    <property type="entry name" value="aa-tRNA-synth_II/BPL/LPL"/>
</dbReference>
<dbReference type="Proteomes" id="UP001219355">
    <property type="component" value="Chromosome 2"/>
</dbReference>
<dbReference type="GO" id="GO:0004824">
    <property type="term" value="F:lysine-tRNA ligase activity"/>
    <property type="evidence" value="ECO:0007669"/>
    <property type="project" value="UniProtKB-EC"/>
</dbReference>
<gene>
    <name evidence="14" type="primary">KRS1</name>
    <name evidence="14" type="ORF">PRK78_003704</name>
</gene>
<dbReference type="Pfam" id="PF00152">
    <property type="entry name" value="tRNA-synt_2"/>
    <property type="match status" value="1"/>
</dbReference>
<dbReference type="CDD" id="cd04322">
    <property type="entry name" value="LysRS_N"/>
    <property type="match status" value="1"/>
</dbReference>
<evidence type="ECO:0000313" key="15">
    <source>
        <dbReference type="Proteomes" id="UP001219355"/>
    </source>
</evidence>
<dbReference type="GO" id="GO:0006430">
    <property type="term" value="P:lysyl-tRNA aminoacylation"/>
    <property type="evidence" value="ECO:0007669"/>
    <property type="project" value="InterPro"/>
</dbReference>
<dbReference type="EC" id="6.1.1.6" evidence="3 11"/>
<feature type="region of interest" description="Disordered" evidence="12">
    <location>
        <begin position="1"/>
        <end position="83"/>
    </location>
</feature>
<evidence type="ECO:0000256" key="6">
    <source>
        <dbReference type="ARBA" id="ARBA00022840"/>
    </source>
</evidence>
<dbReference type="PROSITE" id="PS50862">
    <property type="entry name" value="AA_TRNA_LIGASE_II"/>
    <property type="match status" value="1"/>
</dbReference>
<dbReference type="Gene3D" id="2.40.50.140">
    <property type="entry name" value="Nucleic acid-binding proteins"/>
    <property type="match status" value="1"/>
</dbReference>
<evidence type="ECO:0000256" key="9">
    <source>
        <dbReference type="ARBA" id="ARBA00030563"/>
    </source>
</evidence>
<dbReference type="HAMAP" id="MF_00252">
    <property type="entry name" value="Lys_tRNA_synth_class2"/>
    <property type="match status" value="1"/>
</dbReference>
<evidence type="ECO:0000256" key="12">
    <source>
        <dbReference type="SAM" id="MobiDB-lite"/>
    </source>
</evidence>
<dbReference type="InterPro" id="IPR018149">
    <property type="entry name" value="Lys-tRNA-synth_II_C"/>
</dbReference>
<dbReference type="PRINTS" id="PR00982">
    <property type="entry name" value="TRNASYNTHLYS"/>
</dbReference>
<feature type="domain" description="Aminoacyl-transfer RNA synthetases class-II family profile" evidence="13">
    <location>
        <begin position="253"/>
        <end position="578"/>
    </location>
</feature>
<dbReference type="SUPFAM" id="SSF55681">
    <property type="entry name" value="Class II aaRS and biotin synthetases"/>
    <property type="match status" value="1"/>
</dbReference>
<dbReference type="AlphaFoldDB" id="A0AAF0DIQ0"/>
<dbReference type="NCBIfam" id="TIGR00499">
    <property type="entry name" value="lysS_bact"/>
    <property type="match status" value="1"/>
</dbReference>